<feature type="region of interest" description="Disordered" evidence="1">
    <location>
        <begin position="1422"/>
        <end position="1442"/>
    </location>
</feature>
<dbReference type="EMBL" id="AMGX01000009">
    <property type="protein sequence ID" value="EXJ70275.1"/>
    <property type="molecule type" value="Genomic_DNA"/>
</dbReference>
<proteinExistence type="predicted"/>
<organism evidence="3 4">
    <name type="scientific">Cladophialophora psammophila CBS 110553</name>
    <dbReference type="NCBI Taxonomy" id="1182543"/>
    <lineage>
        <taxon>Eukaryota</taxon>
        <taxon>Fungi</taxon>
        <taxon>Dikarya</taxon>
        <taxon>Ascomycota</taxon>
        <taxon>Pezizomycotina</taxon>
        <taxon>Eurotiomycetes</taxon>
        <taxon>Chaetothyriomycetidae</taxon>
        <taxon>Chaetothyriales</taxon>
        <taxon>Herpotrichiellaceae</taxon>
        <taxon>Cladophialophora</taxon>
    </lineage>
</organism>
<name>W9WYW8_9EURO</name>
<evidence type="ECO:0000259" key="2">
    <source>
        <dbReference type="Pfam" id="PF20248"/>
    </source>
</evidence>
<protein>
    <recommendedName>
        <fullName evidence="2">DUF6603 domain-containing protein</fullName>
    </recommendedName>
</protein>
<feature type="domain" description="DUF6603" evidence="2">
    <location>
        <begin position="807"/>
        <end position="1313"/>
    </location>
</feature>
<gene>
    <name evidence="3" type="ORF">A1O5_06343</name>
</gene>
<accession>W9WYW8</accession>
<feature type="region of interest" description="Disordered" evidence="1">
    <location>
        <begin position="1568"/>
        <end position="1599"/>
    </location>
</feature>
<evidence type="ECO:0000256" key="1">
    <source>
        <dbReference type="SAM" id="MobiDB-lite"/>
    </source>
</evidence>
<dbReference type="OrthoDB" id="5352492at2759"/>
<evidence type="ECO:0000313" key="3">
    <source>
        <dbReference type="EMBL" id="EXJ70275.1"/>
    </source>
</evidence>
<reference evidence="3 4" key="1">
    <citation type="submission" date="2013-03" db="EMBL/GenBank/DDBJ databases">
        <title>The Genome Sequence of Cladophialophora psammophila CBS 110553.</title>
        <authorList>
            <consortium name="The Broad Institute Genomics Platform"/>
            <person name="Cuomo C."/>
            <person name="de Hoog S."/>
            <person name="Gorbushina A."/>
            <person name="Walker B."/>
            <person name="Young S.K."/>
            <person name="Zeng Q."/>
            <person name="Gargeya S."/>
            <person name="Fitzgerald M."/>
            <person name="Haas B."/>
            <person name="Abouelleil A."/>
            <person name="Allen A.W."/>
            <person name="Alvarado L."/>
            <person name="Arachchi H.M."/>
            <person name="Berlin A.M."/>
            <person name="Chapman S.B."/>
            <person name="Gainer-Dewar J."/>
            <person name="Goldberg J."/>
            <person name="Griggs A."/>
            <person name="Gujja S."/>
            <person name="Hansen M."/>
            <person name="Howarth C."/>
            <person name="Imamovic A."/>
            <person name="Ireland A."/>
            <person name="Larimer J."/>
            <person name="McCowan C."/>
            <person name="Murphy C."/>
            <person name="Pearson M."/>
            <person name="Poon T.W."/>
            <person name="Priest M."/>
            <person name="Roberts A."/>
            <person name="Saif S."/>
            <person name="Shea T."/>
            <person name="Sisk P."/>
            <person name="Sykes S."/>
            <person name="Wortman J."/>
            <person name="Nusbaum C."/>
            <person name="Birren B."/>
        </authorList>
    </citation>
    <scope>NUCLEOTIDE SEQUENCE [LARGE SCALE GENOMIC DNA]</scope>
    <source>
        <strain evidence="3 4">CBS 110553</strain>
    </source>
</reference>
<dbReference type="GeneID" id="19191054"/>
<dbReference type="eggNOG" id="ENOG502R9QD">
    <property type="taxonomic scope" value="Eukaryota"/>
</dbReference>
<sequence length="1707" mass="183902">MSGSGTPPGQRLSIQSPYFSGLTFDTNENQNRFSDPELDVGDSLLLALSANLPPNLNMTVDSVLTQFGILPEHRQNHELVSDVLQALGSSLSLTLDASQQRNAMWLTPGTAFRSDTALCFTLSPSDDILERLKKAVFTMFNFQLPHMSLMIYLQRTSFGTQFSDSHNNFSWNISSSYSLTFKLAIKSSATSNTDLLDIWLNLTLAGTSYSITQSSNGDFWSGLASIGGDNPGPSVMPVSKEILSDFVPVKMSLGKNAQGQNWWGVTIILQWKNDHDDGSAPVQLYLTYDSESSTISGGLVSLGFYASALDRKLNTYQIGDDLDAPENQQPPPQFWDVTKLSKVLDSLPKGLPTAIALASVSYSNNSLFFAAQLVNPSPYTPDIPFPITWDSLEVEIIKSASTFDWTAGTLFTLHPRPDLDETPYPPATLVIDVSYTGAPKTWQLSGHVENLQFGILAGYFPAGLERPMLAVLGKLAINSLDVAYTFGAANTPSSMYMTGDIVIAGLELIFNYQYASSAEENPAASKVGIASGRLDKSDLLVVKPEAKDNPHVDWSFEAYLGSSQTGSNIGSIADSIVDGASGVLPDFVSFIKIDPPAQGKSAVSLKISKTIDGAKKKILFGLNITIGLFQVTFVQVCGDGQEDKAKQLLRVSVDTLPGVKDIPMVEELTQPFQKLEYHWVRDKNGSGGSGGFTEAELQAINTKVLPTWGGIMYKSTTSERKEVDGNVVDQTGSTAKAAAIVMAAGHHFVVVENNVAVLDHCFNNAKSGEQPKGPAKEPSSTKGSEASGGATDSSEKDEDPQPTKGTLQKKTQFLTISGLALQFKSGYLWITLDANVTLGPMSVSLLGLGIGVPMSAVKLDKLSSLAPDDLKKLIAGIKSQLHGMALTFNKPPILIAGVFDHDTTVENGQTRDYYRGGLAITVPPYRFMALGEHSVVTKGTTKYNSVFMYGRLDGPILTLEIASIKGIRVGYGVNTIIRQPAGDELYNFPLIADTGASTAGNNPAQILNVLLTPTEPPHPPWIDVKQDSWWFALGLTLDACDIMDITAMVMVSFKDPAVVFNFLGDAVVQLPSKDGPPEESLLYVQMNIVAEMNVVWQVNQIQGVPLPVPVPTGFFRVEAALAPTSFVLVPFCHLSGGYAARFWFGIPNVTDHVGDFVFSMGGYHPIFQVPTWYPTVQRLGISMTVGDCINITGEAYFAITPKVAMLGAMLHASLDVGPVSAYFDALFDAMINFYPVHYRADISISVGVKFQLDFLFVHIHVSCHVGAGLHIEGPDFGGKAHVDFYLFGFDIYFGKQNDIPKPLSLADFYLVVHKPDRTGPNLSSQSISRQIDPEMCNLVFALEDGAFIIPVHDLPKPTPSTADPPAPNTGASSVWNVKGGTFQFRVSTEIPISQAFVLTPSPPDPALPMVTEGTPNARVVSTPASDPLNMPPTPKPKAAEPSRLPVEPIIPLNPVYAKPMQLYTGPSKTQAAKSYSLTSELTFCIKDARGKLVDNLQISYIRKSMPTSIWGAYNPLKDPNLVSAEDATDGLDNTVDLAMAVSIHSPPPMLSKSPIPAFNATAASRLQIPRTTVTEPDGATVGLPWQIPTPDPVQSEGLPTEDLEADKPAVKRWADVQDTWNGSYKSNLVGDGTDEGILAIFANQLGWDQADVGPVASTPTASSVGQRKPWQLVGGVPEVVVGDGKDRAKGLAEYYLALPRLSDGVGI</sequence>
<feature type="region of interest" description="Disordered" evidence="1">
    <location>
        <begin position="765"/>
        <end position="807"/>
    </location>
</feature>
<dbReference type="InterPro" id="IPR046538">
    <property type="entry name" value="DUF6603"/>
</dbReference>
<comment type="caution">
    <text evidence="3">The sequence shown here is derived from an EMBL/GenBank/DDBJ whole genome shotgun (WGS) entry which is preliminary data.</text>
</comment>
<dbReference type="Proteomes" id="UP000019471">
    <property type="component" value="Unassembled WGS sequence"/>
</dbReference>
<evidence type="ECO:0000313" key="4">
    <source>
        <dbReference type="Proteomes" id="UP000019471"/>
    </source>
</evidence>
<dbReference type="STRING" id="1182543.W9WYW8"/>
<dbReference type="Pfam" id="PF20248">
    <property type="entry name" value="DUF6603"/>
    <property type="match status" value="1"/>
</dbReference>
<dbReference type="HOGENOM" id="CLU_001050_1_1_1"/>
<dbReference type="RefSeq" id="XP_007745127.1">
    <property type="nucleotide sequence ID" value="XM_007746937.1"/>
</dbReference>
<keyword evidence="4" id="KW-1185">Reference proteome</keyword>